<feature type="region of interest" description="Disordered" evidence="1">
    <location>
        <begin position="310"/>
        <end position="350"/>
    </location>
</feature>
<feature type="region of interest" description="Disordered" evidence="1">
    <location>
        <begin position="228"/>
        <end position="249"/>
    </location>
</feature>
<name>F0WGS2_9STRA</name>
<feature type="compositionally biased region" description="Polar residues" evidence="1">
    <location>
        <begin position="100"/>
        <end position="113"/>
    </location>
</feature>
<protein>
    <submittedName>
        <fullName evidence="2">AlNc14C94G5799 protein</fullName>
    </submittedName>
</protein>
<proteinExistence type="predicted"/>
<evidence type="ECO:0000313" key="2">
    <source>
        <dbReference type="EMBL" id="CCA20436.1"/>
    </source>
</evidence>
<sequence>MSTPNHEEFVSAIDSVLDEFPEYGKNNIKSKLKERYPNWQIGEKRVAKHLKSVKDARKSSGTVNECDITVPHERDSDSNQNEENDLKESNTFEDDGIFRVNNTQEQQSDNSASIRKESSDSKAHKLDTDIEMQSSRENDAALENALFGEKTVRQSNEIEDVPEIVTLEDMISDSPEPVETKDDAPKQSEQPKENGALTRTCSQLIKVSPDNTSLVIEDLITQEICAESGDTDSLASEESEPDTKTGIQTDIAINGKTSKEIIHEEDPAQAPIAIPEQRIIEPEQKSTKSDAQTAEKIITDDVFEGELSKEAMSESGIALPKTPSKGVEMYEDSSVTAKPKKRANKSVRDREAEVDTICRCHLM</sequence>
<gene>
    <name evidence="2" type="primary">AlNc14C94G5799</name>
    <name evidence="2" type="ORF">ALNC14_065790</name>
</gene>
<dbReference type="HOGENOM" id="CLU_763792_0_0_1"/>
<reference evidence="2" key="2">
    <citation type="submission" date="2011-02" db="EMBL/GenBank/DDBJ databases">
        <authorList>
            <person name="MacLean D."/>
        </authorList>
    </citation>
    <scope>NUCLEOTIDE SEQUENCE</scope>
</reference>
<feature type="region of interest" description="Disordered" evidence="1">
    <location>
        <begin position="50"/>
        <end position="198"/>
    </location>
</feature>
<evidence type="ECO:0000256" key="1">
    <source>
        <dbReference type="SAM" id="MobiDB-lite"/>
    </source>
</evidence>
<feature type="compositionally biased region" description="Basic and acidic residues" evidence="1">
    <location>
        <begin position="114"/>
        <end position="139"/>
    </location>
</feature>
<accession>F0WGS2</accession>
<organism evidence="2">
    <name type="scientific">Albugo laibachii Nc14</name>
    <dbReference type="NCBI Taxonomy" id="890382"/>
    <lineage>
        <taxon>Eukaryota</taxon>
        <taxon>Sar</taxon>
        <taxon>Stramenopiles</taxon>
        <taxon>Oomycota</taxon>
        <taxon>Peronosporomycetes</taxon>
        <taxon>Albuginales</taxon>
        <taxon>Albuginaceae</taxon>
        <taxon>Albugo</taxon>
    </lineage>
</organism>
<feature type="compositionally biased region" description="Basic and acidic residues" evidence="1">
    <location>
        <begin position="178"/>
        <end position="192"/>
    </location>
</feature>
<reference evidence="2" key="1">
    <citation type="journal article" date="2011" name="PLoS Biol.">
        <title>Gene gain and loss during evolution of obligate parasitism in the white rust pathogen of Arabidopsis thaliana.</title>
        <authorList>
            <person name="Kemen E."/>
            <person name="Gardiner A."/>
            <person name="Schultz-Larsen T."/>
            <person name="Kemen A.C."/>
            <person name="Balmuth A.L."/>
            <person name="Robert-Seilaniantz A."/>
            <person name="Bailey K."/>
            <person name="Holub E."/>
            <person name="Studholme D.J."/>
            <person name="Maclean D."/>
            <person name="Jones J.D."/>
        </authorList>
    </citation>
    <scope>NUCLEOTIDE SEQUENCE</scope>
</reference>
<dbReference type="EMBL" id="FR824139">
    <property type="protein sequence ID" value="CCA20436.1"/>
    <property type="molecule type" value="Genomic_DNA"/>
</dbReference>
<dbReference type="AlphaFoldDB" id="F0WGS2"/>